<organism evidence="2 4">
    <name type="scientific">Halarchaeum rubridurum</name>
    <dbReference type="NCBI Taxonomy" id="489911"/>
    <lineage>
        <taxon>Archaea</taxon>
        <taxon>Methanobacteriati</taxon>
        <taxon>Methanobacteriota</taxon>
        <taxon>Stenosarchaea group</taxon>
        <taxon>Halobacteria</taxon>
        <taxon>Halobacteriales</taxon>
        <taxon>Halobacteriaceae</taxon>
    </lineage>
</organism>
<sequence>MRPTGRGVAVVAVALAGFVSARAFGTRSLNAVVVPAVCVFLLAALVVARADAPRVVRDPPADGFPGDDRRVSLAVRGDGALVTVRDALGTGLDGDGVVRSVADGREGGYDVTLRERGRHAVGPATVVVSDPFGLWRRSFAAEGRDEVVVYPSVVPLGTPPRALAGAVGTAGGRSEFAGVREYVRGDPLRDVNWKASAKRPDEYLVTTYAGDGSDARVVVAVDVREGGDPDRAAVAAASVVVACLDAGVAVGLRTPNGTLAPASDAGTRRRALELLADLGRAESGSDAEGARVVVCAGADGVTVSVDGETRPAAELLGEGRA</sequence>
<evidence type="ECO:0000313" key="3">
    <source>
        <dbReference type="EMBL" id="MBP1954934.1"/>
    </source>
</evidence>
<accession>A0A830G179</accession>
<dbReference type="EMBL" id="JAGGKO010000003">
    <property type="protein sequence ID" value="MBP1954934.1"/>
    <property type="molecule type" value="Genomic_DNA"/>
</dbReference>
<name>A0A830G179_9EURY</name>
<keyword evidence="1" id="KW-0472">Membrane</keyword>
<reference evidence="2" key="2">
    <citation type="submission" date="2020-09" db="EMBL/GenBank/DDBJ databases">
        <authorList>
            <person name="Sun Q."/>
            <person name="Ohkuma M."/>
        </authorList>
    </citation>
    <scope>NUCLEOTIDE SEQUENCE</scope>
    <source>
        <strain evidence="2">JCM 16108</strain>
    </source>
</reference>
<dbReference type="AlphaFoldDB" id="A0A830G179"/>
<evidence type="ECO:0000313" key="4">
    <source>
        <dbReference type="Proteomes" id="UP000614609"/>
    </source>
</evidence>
<evidence type="ECO:0000256" key="1">
    <source>
        <dbReference type="SAM" id="Phobius"/>
    </source>
</evidence>
<dbReference type="PANTHER" id="PTHR34351:SF1">
    <property type="entry name" value="SLR1927 PROTEIN"/>
    <property type="match status" value="1"/>
</dbReference>
<gene>
    <name evidence="2" type="ORF">GCM10009017_20560</name>
    <name evidence="3" type="ORF">J2752_001846</name>
</gene>
<feature type="transmembrane region" description="Helical" evidence="1">
    <location>
        <begin position="33"/>
        <end position="50"/>
    </location>
</feature>
<keyword evidence="1" id="KW-1133">Transmembrane helix</keyword>
<dbReference type="Proteomes" id="UP000614609">
    <property type="component" value="Unassembled WGS sequence"/>
</dbReference>
<evidence type="ECO:0000313" key="2">
    <source>
        <dbReference type="EMBL" id="GGM70248.1"/>
    </source>
</evidence>
<dbReference type="RefSeq" id="WP_188872509.1">
    <property type="nucleotide sequence ID" value="NZ_BMOO01000004.1"/>
</dbReference>
<reference evidence="2" key="1">
    <citation type="journal article" date="2014" name="Int. J. Syst. Evol. Microbiol.">
        <title>Complete genome sequence of Corynebacterium casei LMG S-19264T (=DSM 44701T), isolated from a smear-ripened cheese.</title>
        <authorList>
            <consortium name="US DOE Joint Genome Institute (JGI-PGF)"/>
            <person name="Walter F."/>
            <person name="Albersmeier A."/>
            <person name="Kalinowski J."/>
            <person name="Ruckert C."/>
        </authorList>
    </citation>
    <scope>NUCLEOTIDE SEQUENCE</scope>
    <source>
        <strain evidence="2">JCM 16108</strain>
    </source>
</reference>
<dbReference type="OrthoDB" id="313155at2157"/>
<dbReference type="Proteomes" id="UP000765891">
    <property type="component" value="Unassembled WGS sequence"/>
</dbReference>
<reference evidence="3" key="3">
    <citation type="submission" date="2021-03" db="EMBL/GenBank/DDBJ databases">
        <title>Genomic Encyclopedia of Type Strains, Phase IV (KMG-IV): sequencing the most valuable type-strain genomes for metagenomic binning, comparative biology and taxonomic classification.</title>
        <authorList>
            <person name="Goeker M."/>
        </authorList>
    </citation>
    <scope>NUCLEOTIDE SEQUENCE</scope>
    <source>
        <strain evidence="3">DSM 22443</strain>
    </source>
</reference>
<protein>
    <submittedName>
        <fullName evidence="3">Uncharacterized protein (DUF58 family)</fullName>
    </submittedName>
</protein>
<comment type="caution">
    <text evidence="2">The sequence shown here is derived from an EMBL/GenBank/DDBJ whole genome shotgun (WGS) entry which is preliminary data.</text>
</comment>
<keyword evidence="1" id="KW-0812">Transmembrane</keyword>
<proteinExistence type="predicted"/>
<dbReference type="EMBL" id="BMOO01000004">
    <property type="protein sequence ID" value="GGM70248.1"/>
    <property type="molecule type" value="Genomic_DNA"/>
</dbReference>
<keyword evidence="4" id="KW-1185">Reference proteome</keyword>
<dbReference type="PANTHER" id="PTHR34351">
    <property type="entry name" value="SLR1927 PROTEIN-RELATED"/>
    <property type="match status" value="1"/>
</dbReference>